<dbReference type="GO" id="GO:0009249">
    <property type="term" value="P:protein lipoylation"/>
    <property type="evidence" value="ECO:0007669"/>
    <property type="project" value="InterPro"/>
</dbReference>
<dbReference type="UniPathway" id="UPA00537">
    <property type="reaction ID" value="UER00594"/>
</dbReference>
<keyword evidence="10" id="KW-1185">Reference proteome</keyword>
<evidence type="ECO:0000313" key="9">
    <source>
        <dbReference type="EMBL" id="SFB83931.1"/>
    </source>
</evidence>
<evidence type="ECO:0000313" key="10">
    <source>
        <dbReference type="Proteomes" id="UP000199612"/>
    </source>
</evidence>
<dbReference type="Pfam" id="PF21948">
    <property type="entry name" value="LplA-B_cat"/>
    <property type="match status" value="1"/>
</dbReference>
<dbReference type="GO" id="GO:0005737">
    <property type="term" value="C:cytoplasm"/>
    <property type="evidence" value="ECO:0007669"/>
    <property type="project" value="TreeGrafter"/>
</dbReference>
<dbReference type="PANTHER" id="PTHR12561:SF3">
    <property type="entry name" value="LIPOYLTRANSFERASE 1, MITOCHONDRIAL"/>
    <property type="match status" value="1"/>
</dbReference>
<proteinExistence type="predicted"/>
<dbReference type="SUPFAM" id="SSF55681">
    <property type="entry name" value="Class II aaRS and biotin synthetases"/>
    <property type="match status" value="1"/>
</dbReference>
<keyword evidence="6" id="KW-0067">ATP-binding</keyword>
<dbReference type="InterPro" id="IPR004562">
    <property type="entry name" value="LipoylTrfase_LipoateP_Ligase"/>
</dbReference>
<dbReference type="InterPro" id="IPR019491">
    <property type="entry name" value="Lipoate_protein_ligase_C"/>
</dbReference>
<evidence type="ECO:0000256" key="4">
    <source>
        <dbReference type="ARBA" id="ARBA00022598"/>
    </source>
</evidence>
<dbReference type="CDD" id="cd16443">
    <property type="entry name" value="LplA"/>
    <property type="match status" value="1"/>
</dbReference>
<dbReference type="RefSeq" id="WP_091527726.1">
    <property type="nucleotide sequence ID" value="NZ_FOLT01000001.1"/>
</dbReference>
<comment type="pathway">
    <text evidence="2">Protein modification; protein lipoylation via exogenous pathway; protein N(6)-(lipoyl)lysine from lipoate: step 1/2.</text>
</comment>
<dbReference type="OrthoDB" id="9788148at2"/>
<gene>
    <name evidence="9" type="ORF">SAMN04488102_10161</name>
</gene>
<evidence type="ECO:0000256" key="7">
    <source>
        <dbReference type="ARBA" id="ARBA00048037"/>
    </source>
</evidence>
<dbReference type="PANTHER" id="PTHR12561">
    <property type="entry name" value="LIPOATE-PROTEIN LIGASE"/>
    <property type="match status" value="1"/>
</dbReference>
<dbReference type="InterPro" id="IPR045864">
    <property type="entry name" value="aa-tRNA-synth_II/BPL/LPL"/>
</dbReference>
<feature type="domain" description="BPL/LPL catalytic" evidence="8">
    <location>
        <begin position="31"/>
        <end position="214"/>
    </location>
</feature>
<keyword evidence="4 9" id="KW-0436">Ligase</keyword>
<dbReference type="Pfam" id="PF10437">
    <property type="entry name" value="Lip_prot_lig_C"/>
    <property type="match status" value="1"/>
</dbReference>
<dbReference type="Gene3D" id="3.30.390.50">
    <property type="entry name" value="CO dehydrogenase flavoprotein, C-terminal domain"/>
    <property type="match status" value="1"/>
</dbReference>
<dbReference type="PROSITE" id="PS51733">
    <property type="entry name" value="BPL_LPL_CATALYTIC"/>
    <property type="match status" value="1"/>
</dbReference>
<evidence type="ECO:0000256" key="5">
    <source>
        <dbReference type="ARBA" id="ARBA00022741"/>
    </source>
</evidence>
<evidence type="ECO:0000256" key="6">
    <source>
        <dbReference type="ARBA" id="ARBA00022840"/>
    </source>
</evidence>
<dbReference type="NCBIfam" id="TIGR00545">
    <property type="entry name" value="lipoyltrans"/>
    <property type="match status" value="1"/>
</dbReference>
<dbReference type="InterPro" id="IPR004143">
    <property type="entry name" value="BPL_LPL_catalytic"/>
</dbReference>
<evidence type="ECO:0000256" key="1">
    <source>
        <dbReference type="ARBA" id="ARBA00005085"/>
    </source>
</evidence>
<dbReference type="GO" id="GO:0005524">
    <property type="term" value="F:ATP binding"/>
    <property type="evidence" value="ECO:0007669"/>
    <property type="project" value="UniProtKB-KW"/>
</dbReference>
<reference evidence="10" key="1">
    <citation type="submission" date="2016-10" db="EMBL/GenBank/DDBJ databases">
        <authorList>
            <person name="Varghese N."/>
            <person name="Submissions S."/>
        </authorList>
    </citation>
    <scope>NUCLEOTIDE SEQUENCE [LARGE SCALE GENOMIC DNA]</scope>
    <source>
        <strain evidence="10">DSM 23664</strain>
    </source>
</reference>
<comment type="pathway">
    <text evidence="1">Protein modification; protein lipoylation via exogenous pathway; protein N(6)-(lipoyl)lysine from lipoate: step 2/2.</text>
</comment>
<protein>
    <recommendedName>
        <fullName evidence="3">lipoate--protein ligase</fullName>
        <ecNumber evidence="3">6.3.1.20</ecNumber>
    </recommendedName>
</protein>
<comment type="catalytic activity">
    <reaction evidence="7">
        <text>L-lysyl-[lipoyl-carrier protein] + (R)-lipoate + ATP = N(6)-[(R)-lipoyl]-L-lysyl-[lipoyl-carrier protein] + AMP + diphosphate + H(+)</text>
        <dbReference type="Rhea" id="RHEA:49288"/>
        <dbReference type="Rhea" id="RHEA-COMP:10500"/>
        <dbReference type="Rhea" id="RHEA-COMP:10502"/>
        <dbReference type="ChEBI" id="CHEBI:15378"/>
        <dbReference type="ChEBI" id="CHEBI:29969"/>
        <dbReference type="ChEBI" id="CHEBI:30616"/>
        <dbReference type="ChEBI" id="CHEBI:33019"/>
        <dbReference type="ChEBI" id="CHEBI:83088"/>
        <dbReference type="ChEBI" id="CHEBI:83099"/>
        <dbReference type="ChEBI" id="CHEBI:456215"/>
        <dbReference type="EC" id="6.3.1.20"/>
    </reaction>
</comment>
<dbReference type="EC" id="6.3.1.20" evidence="3"/>
<evidence type="ECO:0000256" key="2">
    <source>
        <dbReference type="ARBA" id="ARBA00005124"/>
    </source>
</evidence>
<organism evidence="9 10">
    <name type="scientific">Alkalibacterium subtropicum</name>
    <dbReference type="NCBI Taxonomy" id="753702"/>
    <lineage>
        <taxon>Bacteria</taxon>
        <taxon>Bacillati</taxon>
        <taxon>Bacillota</taxon>
        <taxon>Bacilli</taxon>
        <taxon>Lactobacillales</taxon>
        <taxon>Carnobacteriaceae</taxon>
        <taxon>Alkalibacterium</taxon>
    </lineage>
</organism>
<evidence type="ECO:0000256" key="3">
    <source>
        <dbReference type="ARBA" id="ARBA00012367"/>
    </source>
</evidence>
<dbReference type="AlphaFoldDB" id="A0A1I1EA01"/>
<keyword evidence="5" id="KW-0547">Nucleotide-binding</keyword>
<dbReference type="SUPFAM" id="SSF82649">
    <property type="entry name" value="SufE/NifU"/>
    <property type="match status" value="1"/>
</dbReference>
<dbReference type="EMBL" id="FOLT01000001">
    <property type="protein sequence ID" value="SFB83931.1"/>
    <property type="molecule type" value="Genomic_DNA"/>
</dbReference>
<dbReference type="GO" id="GO:0017118">
    <property type="term" value="F:lipoyltransferase activity"/>
    <property type="evidence" value="ECO:0007669"/>
    <property type="project" value="TreeGrafter"/>
</dbReference>
<sequence>MYYVKNERDGQEIHDPKLNLAIEYYLLNEVKLDEPILLFYINDNSIIIGRNQNTYEEVNTAYVEENGVDVVRRFSGGGAVYHDMGVLCFCFITEDDGNSFRDFKKFTSPVIDALHQMGVEGAELKGRNDLVIDGKKFSGNAMYSKNGRMTAHGTLMFDSQIEAVVKALKPKKHKLESKGIKSIRSRVTNIKPFLDDSYQYMNAKDFREQLLLYIYDTDSKENIKEYVLTEADWEKIDAFAAEYTANWDWNYGKSPEFDMERSERLSVGTVEVKMNVRKGKIEDIRIFGDFFGLGEIEDVEKELQGIPYTKEAIREAINQVDVNKYFGKVDTEELVDLFY</sequence>
<name>A0A1I1EA01_9LACT</name>
<dbReference type="Proteomes" id="UP000199612">
    <property type="component" value="Unassembled WGS sequence"/>
</dbReference>
<dbReference type="FunFam" id="3.30.930.10:FF:000072">
    <property type="entry name" value="Lipoate--protein ligase"/>
    <property type="match status" value="1"/>
</dbReference>
<accession>A0A1I1EA01</accession>
<dbReference type="STRING" id="753702.SAMN04488102_10161"/>
<evidence type="ECO:0000259" key="8">
    <source>
        <dbReference type="PROSITE" id="PS51733"/>
    </source>
</evidence>
<dbReference type="Gene3D" id="3.30.930.10">
    <property type="entry name" value="Bira Bifunctional Protein, Domain 2"/>
    <property type="match status" value="1"/>
</dbReference>
<dbReference type="GO" id="GO:0016979">
    <property type="term" value="F:lipoate-protein ligase activity"/>
    <property type="evidence" value="ECO:0007669"/>
    <property type="project" value="UniProtKB-EC"/>
</dbReference>